<organism evidence="1 2">
    <name type="scientific">Undibacterium seohonense</name>
    <dbReference type="NCBI Taxonomy" id="1344950"/>
    <lineage>
        <taxon>Bacteria</taxon>
        <taxon>Pseudomonadati</taxon>
        <taxon>Pseudomonadota</taxon>
        <taxon>Betaproteobacteria</taxon>
        <taxon>Burkholderiales</taxon>
        <taxon>Oxalobacteraceae</taxon>
        <taxon>Undibacterium</taxon>
    </lineage>
</organism>
<reference evidence="1 2" key="1">
    <citation type="submission" date="2020-08" db="EMBL/GenBank/DDBJ databases">
        <title>Novel species isolated from subtropical streams in China.</title>
        <authorList>
            <person name="Lu H."/>
        </authorList>
    </citation>
    <scope>NUCLEOTIDE SEQUENCE [LARGE SCALE GENOMIC DNA]</scope>
    <source>
        <strain evidence="1 2">KACC 16656</strain>
    </source>
</reference>
<evidence type="ECO:0000313" key="1">
    <source>
        <dbReference type="EMBL" id="MBC3809244.1"/>
    </source>
</evidence>
<name>A0ABR6X8L0_9BURK</name>
<dbReference type="EMBL" id="JACOFW010000028">
    <property type="protein sequence ID" value="MBC3809244.1"/>
    <property type="molecule type" value="Genomic_DNA"/>
</dbReference>
<evidence type="ECO:0000313" key="2">
    <source>
        <dbReference type="Proteomes" id="UP000648257"/>
    </source>
</evidence>
<protein>
    <submittedName>
        <fullName evidence="1">Type II secretion system protein</fullName>
    </submittedName>
</protein>
<dbReference type="RefSeq" id="WP_186924304.1">
    <property type="nucleotide sequence ID" value="NZ_JACOFW010000028.1"/>
</dbReference>
<gene>
    <name evidence="1" type="ORF">H8K52_18040</name>
</gene>
<dbReference type="Proteomes" id="UP000648257">
    <property type="component" value="Unassembled WGS sequence"/>
</dbReference>
<accession>A0ABR6X8L0</accession>
<comment type="caution">
    <text evidence="1">The sequence shown here is derived from an EMBL/GenBank/DDBJ whole genome shotgun (WGS) entry which is preliminary data.</text>
</comment>
<proteinExistence type="predicted"/>
<keyword evidence="2" id="KW-1185">Reference proteome</keyword>
<sequence length="150" mass="17157">MYKQQGFSYLIALFLVSIVAIVSVRAMENIATTERREKEAELLWIGQAYKKAIRQYYENSPGTVKKFPKELADLLLDDRATKIARPLRRLYRDPMNLSEEWGVVRDKEGGIMGIYSLSAAKPIKTAGFPADVVSFTGATRYSDWHFIYQP</sequence>